<organism evidence="2 3">
    <name type="scientific">Pantoea rodasii</name>
    <dbReference type="NCBI Taxonomy" id="1076549"/>
    <lineage>
        <taxon>Bacteria</taxon>
        <taxon>Pseudomonadati</taxon>
        <taxon>Pseudomonadota</taxon>
        <taxon>Gammaproteobacteria</taxon>
        <taxon>Enterobacterales</taxon>
        <taxon>Erwiniaceae</taxon>
        <taxon>Pantoea</taxon>
    </lineage>
</organism>
<protein>
    <recommendedName>
        <fullName evidence="4">Lipoprotein</fullName>
    </recommendedName>
</protein>
<feature type="signal peptide" evidence="1">
    <location>
        <begin position="1"/>
        <end position="20"/>
    </location>
</feature>
<evidence type="ECO:0000313" key="3">
    <source>
        <dbReference type="Proteomes" id="UP000030853"/>
    </source>
</evidence>
<sequence length="93" mass="10518">MKKIFISAMALFMLAGCSVSKPGGFERVDEDTSSNTVQYRYDPQKLNKDAMELDLANYCNQRGFDKVESLPAQESHLPGLKKAWYQCNYAVKS</sequence>
<gene>
    <name evidence="2" type="ORF">QU24_00820</name>
</gene>
<dbReference type="AlphaFoldDB" id="A0A0B1RFT7"/>
<evidence type="ECO:0000256" key="1">
    <source>
        <dbReference type="SAM" id="SignalP"/>
    </source>
</evidence>
<feature type="chain" id="PRO_5002063795" description="Lipoprotein" evidence="1">
    <location>
        <begin position="21"/>
        <end position="93"/>
    </location>
</feature>
<evidence type="ECO:0000313" key="2">
    <source>
        <dbReference type="EMBL" id="KHJ69960.1"/>
    </source>
</evidence>
<dbReference type="PROSITE" id="PS51257">
    <property type="entry name" value="PROKAR_LIPOPROTEIN"/>
    <property type="match status" value="1"/>
</dbReference>
<evidence type="ECO:0008006" key="4">
    <source>
        <dbReference type="Google" id="ProtNLM"/>
    </source>
</evidence>
<name>A0A0B1RFT7_9GAMM</name>
<accession>A0A0B1RFT7</accession>
<dbReference type="Proteomes" id="UP000030853">
    <property type="component" value="Unassembled WGS sequence"/>
</dbReference>
<keyword evidence="1" id="KW-0732">Signal</keyword>
<comment type="caution">
    <text evidence="2">The sequence shown here is derived from an EMBL/GenBank/DDBJ whole genome shotgun (WGS) entry which is preliminary data.</text>
</comment>
<dbReference type="RefSeq" id="WP_039327342.1">
    <property type="nucleotide sequence ID" value="NZ_JTJJ01000005.1"/>
</dbReference>
<proteinExistence type="predicted"/>
<dbReference type="EMBL" id="JTJJ01000005">
    <property type="protein sequence ID" value="KHJ69960.1"/>
    <property type="molecule type" value="Genomic_DNA"/>
</dbReference>
<reference evidence="2 3" key="1">
    <citation type="submission" date="2014-11" db="EMBL/GenBank/DDBJ databases">
        <title>Genome sequencing of Pantoea rodasii ND03.</title>
        <authorList>
            <person name="Muhamad Yunos N.Y."/>
            <person name="Chan K.-G."/>
        </authorList>
    </citation>
    <scope>NUCLEOTIDE SEQUENCE [LARGE SCALE GENOMIC DNA]</scope>
    <source>
        <strain evidence="2 3">ND03</strain>
    </source>
</reference>